<feature type="signal peptide" evidence="5">
    <location>
        <begin position="1"/>
        <end position="19"/>
    </location>
</feature>
<evidence type="ECO:0000256" key="4">
    <source>
        <dbReference type="ARBA" id="ARBA00022837"/>
    </source>
</evidence>
<comment type="similarity">
    <text evidence="1">Belongs to the sulfatase family.</text>
</comment>
<keyword evidence="2" id="KW-0479">Metal-binding</keyword>
<dbReference type="InterPro" id="IPR050738">
    <property type="entry name" value="Sulfatase"/>
</dbReference>
<keyword evidence="3 7" id="KW-0378">Hydrolase</keyword>
<sequence>MKILQTTLLLFLVWSLGSAQDKPNILWITFEDTGTYLSSYGDSTAKTPNIDALAQESVVYSQAFSNAGVCAPSRSAIITGMYPMSIGTNHMRTGRDIMGQGQKTYRENKNVSDREGNNVREYSAVVPEKVKCFTEYLRAAGYYCSNNAKTDYQFAAPFTAWDQNDPKAHWRNRPDHQPFFAVFNFNETHESKIWKHNKLPLTVDKDQVDVPPYYLDNDVTRKDLARMYSNIELFDQRVEKIIQQLKEDGLYENTYIFLFSDHGGPMPRQKREVIASGLHVPFYIKYPESKTTGFSDQIVSFVDLAPTMLEIAGVKPPKHLQGNSIFSKERKYSFAARDRMDEFTSARRSITDGKYLYVKYLFPIPSPYQDIEYRMQVPTMKVLKEAYDNGTLNEIQSVWFTPLSGEEQLFDLEKDPYETINLIDDPKYASIQKKLSKQLSKWRKNTPDMCIEPEAKMIERMWPNGKQPSTEKVTIDQHDQTITLSCKTGGASIGYRINNGEWLLYHEPIKITKNCVLETKAIRIGYKESTVNQLAIEFPRKAHI</sequence>
<keyword evidence="7" id="KW-0808">Transferase</keyword>
<keyword evidence="4" id="KW-0106">Calcium</keyword>
<evidence type="ECO:0000256" key="1">
    <source>
        <dbReference type="ARBA" id="ARBA00008779"/>
    </source>
</evidence>
<accession>A0A7X8XVC8</accession>
<dbReference type="GO" id="GO:0016740">
    <property type="term" value="F:transferase activity"/>
    <property type="evidence" value="ECO:0007669"/>
    <property type="project" value="UniProtKB-KW"/>
</dbReference>
<dbReference type="Proteomes" id="UP000585050">
    <property type="component" value="Unassembled WGS sequence"/>
</dbReference>
<evidence type="ECO:0000256" key="5">
    <source>
        <dbReference type="SAM" id="SignalP"/>
    </source>
</evidence>
<dbReference type="InterPro" id="IPR017850">
    <property type="entry name" value="Alkaline_phosphatase_core_sf"/>
</dbReference>
<evidence type="ECO:0000256" key="3">
    <source>
        <dbReference type="ARBA" id="ARBA00022801"/>
    </source>
</evidence>
<dbReference type="Pfam" id="PF00884">
    <property type="entry name" value="Sulfatase"/>
    <property type="match status" value="1"/>
</dbReference>
<feature type="chain" id="PRO_5030776078" evidence="5">
    <location>
        <begin position="20"/>
        <end position="544"/>
    </location>
</feature>
<name>A0A7X8XVC8_9BACT</name>
<dbReference type="SUPFAM" id="SSF53649">
    <property type="entry name" value="Alkaline phosphatase-like"/>
    <property type="match status" value="1"/>
</dbReference>
<evidence type="ECO:0000313" key="7">
    <source>
        <dbReference type="EMBL" id="NLR91114.1"/>
    </source>
</evidence>
<dbReference type="Gene3D" id="3.40.720.10">
    <property type="entry name" value="Alkaline Phosphatase, subunit A"/>
    <property type="match status" value="1"/>
</dbReference>
<protein>
    <submittedName>
        <fullName evidence="7">Sulfatase-like hydrolase/transferase</fullName>
    </submittedName>
</protein>
<keyword evidence="5" id="KW-0732">Signal</keyword>
<gene>
    <name evidence="7" type="ORF">HGP29_07845</name>
</gene>
<dbReference type="CDD" id="cd16027">
    <property type="entry name" value="SGSH"/>
    <property type="match status" value="1"/>
</dbReference>
<evidence type="ECO:0000256" key="2">
    <source>
        <dbReference type="ARBA" id="ARBA00022723"/>
    </source>
</evidence>
<reference evidence="7 8" key="1">
    <citation type="submission" date="2020-04" db="EMBL/GenBank/DDBJ databases">
        <title>Flammeovirga sp. SR4, a novel species isolated from seawater.</title>
        <authorList>
            <person name="Wang X."/>
        </authorList>
    </citation>
    <scope>NUCLEOTIDE SEQUENCE [LARGE SCALE GENOMIC DNA]</scope>
    <source>
        <strain evidence="7 8">SR4</strain>
    </source>
</reference>
<comment type="caution">
    <text evidence="7">The sequence shown here is derived from an EMBL/GenBank/DDBJ whole genome shotgun (WGS) entry which is preliminary data.</text>
</comment>
<feature type="domain" description="Sulfatase N-terminal" evidence="6">
    <location>
        <begin position="23"/>
        <end position="314"/>
    </location>
</feature>
<dbReference type="PROSITE" id="PS00523">
    <property type="entry name" value="SULFATASE_1"/>
    <property type="match status" value="1"/>
</dbReference>
<dbReference type="PANTHER" id="PTHR42693">
    <property type="entry name" value="ARYLSULFATASE FAMILY MEMBER"/>
    <property type="match status" value="1"/>
</dbReference>
<dbReference type="RefSeq" id="WP_168881814.1">
    <property type="nucleotide sequence ID" value="NZ_JABAIL010000002.1"/>
</dbReference>
<evidence type="ECO:0000313" key="8">
    <source>
        <dbReference type="Proteomes" id="UP000585050"/>
    </source>
</evidence>
<proteinExistence type="inferred from homology"/>
<dbReference type="GO" id="GO:0046872">
    <property type="term" value="F:metal ion binding"/>
    <property type="evidence" value="ECO:0007669"/>
    <property type="project" value="UniProtKB-KW"/>
</dbReference>
<dbReference type="PANTHER" id="PTHR42693:SF53">
    <property type="entry name" value="ENDO-4-O-SULFATASE"/>
    <property type="match status" value="1"/>
</dbReference>
<organism evidence="7 8">
    <name type="scientific">Flammeovirga agarivorans</name>
    <dbReference type="NCBI Taxonomy" id="2726742"/>
    <lineage>
        <taxon>Bacteria</taxon>
        <taxon>Pseudomonadati</taxon>
        <taxon>Bacteroidota</taxon>
        <taxon>Cytophagia</taxon>
        <taxon>Cytophagales</taxon>
        <taxon>Flammeovirgaceae</taxon>
        <taxon>Flammeovirga</taxon>
    </lineage>
</organism>
<keyword evidence="8" id="KW-1185">Reference proteome</keyword>
<dbReference type="InterPro" id="IPR000917">
    <property type="entry name" value="Sulfatase_N"/>
</dbReference>
<dbReference type="InterPro" id="IPR024607">
    <property type="entry name" value="Sulfatase_CS"/>
</dbReference>
<dbReference type="AlphaFoldDB" id="A0A7X8XVC8"/>
<dbReference type="GO" id="GO:0004065">
    <property type="term" value="F:arylsulfatase activity"/>
    <property type="evidence" value="ECO:0007669"/>
    <property type="project" value="TreeGrafter"/>
</dbReference>
<dbReference type="EMBL" id="JABAIL010000002">
    <property type="protein sequence ID" value="NLR91114.1"/>
    <property type="molecule type" value="Genomic_DNA"/>
</dbReference>
<evidence type="ECO:0000259" key="6">
    <source>
        <dbReference type="Pfam" id="PF00884"/>
    </source>
</evidence>